<keyword evidence="3" id="KW-1185">Reference proteome</keyword>
<dbReference type="GO" id="GO:0005507">
    <property type="term" value="F:copper ion binding"/>
    <property type="evidence" value="ECO:0007669"/>
    <property type="project" value="InterPro"/>
</dbReference>
<dbReference type="InterPro" id="IPR016182">
    <property type="entry name" value="Cu_amine_oxidase_N-reg"/>
</dbReference>
<dbReference type="EMBL" id="JABWGN010000010">
    <property type="protein sequence ID" value="NUW34987.1"/>
    <property type="molecule type" value="Genomic_DNA"/>
</dbReference>
<evidence type="ECO:0000313" key="3">
    <source>
        <dbReference type="Proteomes" id="UP000586042"/>
    </source>
</evidence>
<protein>
    <recommendedName>
        <fullName evidence="4">Tat pathway signal sequence domain protein</fullName>
    </recommendedName>
</protein>
<feature type="region of interest" description="Disordered" evidence="1">
    <location>
        <begin position="31"/>
        <end position="51"/>
    </location>
</feature>
<dbReference type="Gene3D" id="3.10.450.40">
    <property type="match status" value="1"/>
</dbReference>
<dbReference type="Proteomes" id="UP000586042">
    <property type="component" value="Unassembled WGS sequence"/>
</dbReference>
<reference evidence="2 3" key="1">
    <citation type="submission" date="2020-06" db="EMBL/GenBank/DDBJ databases">
        <title>Nonomuraea sp. SMC257, a novel actinomycete isolated from soil.</title>
        <authorList>
            <person name="Chanama M."/>
        </authorList>
    </citation>
    <scope>NUCLEOTIDE SEQUENCE [LARGE SCALE GENOMIC DNA]</scope>
    <source>
        <strain evidence="2 3">SMC257</strain>
    </source>
</reference>
<organism evidence="2 3">
    <name type="scientific">Nonomuraea montanisoli</name>
    <dbReference type="NCBI Taxonomy" id="2741721"/>
    <lineage>
        <taxon>Bacteria</taxon>
        <taxon>Bacillati</taxon>
        <taxon>Actinomycetota</taxon>
        <taxon>Actinomycetes</taxon>
        <taxon>Streptosporangiales</taxon>
        <taxon>Streptosporangiaceae</taxon>
        <taxon>Nonomuraea</taxon>
    </lineage>
</organism>
<accession>A0A7Y6IB48</accession>
<dbReference type="SUPFAM" id="SSF54416">
    <property type="entry name" value="Amine oxidase N-terminal region"/>
    <property type="match status" value="1"/>
</dbReference>
<dbReference type="AlphaFoldDB" id="A0A7Y6IB48"/>
<comment type="caution">
    <text evidence="2">The sequence shown here is derived from an EMBL/GenBank/DDBJ whole genome shotgun (WGS) entry which is preliminary data.</text>
</comment>
<name>A0A7Y6IB48_9ACTN</name>
<sequence>MRGVMMLAVSAGVVATITAAVLLLPGDGGPPSARAELPAAASPEPGDPLTPDEIRRASDIATSAGPRAHFAAGRAELLYVERDDGKSGEGARRAEAYVYDYGTDTLTVRTVDLAQGKVVREVSGTGTQPPPSKREETRAAELILAHPRLGEGMRTAYRRAAGQPLRSTADLWLRGLIYTARRGDCAEHRCIRLFVRLPDGTFLDTSRVVADLSAKKVHILEW</sequence>
<dbReference type="RefSeq" id="WP_175592422.1">
    <property type="nucleotide sequence ID" value="NZ_JABWGN010000010.1"/>
</dbReference>
<dbReference type="GO" id="GO:0009308">
    <property type="term" value="P:amine metabolic process"/>
    <property type="evidence" value="ECO:0007669"/>
    <property type="project" value="InterPro"/>
</dbReference>
<proteinExistence type="predicted"/>
<dbReference type="GO" id="GO:0008131">
    <property type="term" value="F:primary methylamine oxidase activity"/>
    <property type="evidence" value="ECO:0007669"/>
    <property type="project" value="InterPro"/>
</dbReference>
<evidence type="ECO:0000313" key="2">
    <source>
        <dbReference type="EMBL" id="NUW34987.1"/>
    </source>
</evidence>
<evidence type="ECO:0008006" key="4">
    <source>
        <dbReference type="Google" id="ProtNLM"/>
    </source>
</evidence>
<evidence type="ECO:0000256" key="1">
    <source>
        <dbReference type="SAM" id="MobiDB-lite"/>
    </source>
</evidence>
<gene>
    <name evidence="2" type="ORF">HTZ77_26675</name>
</gene>
<dbReference type="GO" id="GO:0048038">
    <property type="term" value="F:quinone binding"/>
    <property type="evidence" value="ECO:0007669"/>
    <property type="project" value="InterPro"/>
</dbReference>